<dbReference type="RefSeq" id="WP_184745477.1">
    <property type="nucleotide sequence ID" value="NZ_JACHGJ010000002.1"/>
</dbReference>
<dbReference type="Pfam" id="PF00027">
    <property type="entry name" value="cNMP_binding"/>
    <property type="match status" value="1"/>
</dbReference>
<dbReference type="InterPro" id="IPR000595">
    <property type="entry name" value="cNMP-bd_dom"/>
</dbReference>
<dbReference type="EMBL" id="JACHGJ010000002">
    <property type="protein sequence ID" value="MBB6479866.1"/>
    <property type="molecule type" value="Genomic_DNA"/>
</dbReference>
<dbReference type="AlphaFoldDB" id="A0A841R7R4"/>
<dbReference type="PROSITE" id="PS50042">
    <property type="entry name" value="CNMP_BINDING_3"/>
    <property type="match status" value="1"/>
</dbReference>
<protein>
    <submittedName>
        <fullName evidence="2">CRP-like cAMP-binding protein</fullName>
    </submittedName>
</protein>
<dbReference type="InterPro" id="IPR014710">
    <property type="entry name" value="RmlC-like_jellyroll"/>
</dbReference>
<reference evidence="2 3" key="1">
    <citation type="submission" date="2020-08" db="EMBL/GenBank/DDBJ databases">
        <title>Genomic Encyclopedia of Type Strains, Phase IV (KMG-IV): sequencing the most valuable type-strain genomes for metagenomic binning, comparative biology and taxonomic classification.</title>
        <authorList>
            <person name="Goeker M."/>
        </authorList>
    </citation>
    <scope>NUCLEOTIDE SEQUENCE [LARGE SCALE GENOMIC DNA]</scope>
    <source>
        <strain evidence="2 3">DSM 2461</strain>
    </source>
</reference>
<accession>A0A841R7R4</accession>
<dbReference type="Proteomes" id="UP000587760">
    <property type="component" value="Unassembled WGS sequence"/>
</dbReference>
<evidence type="ECO:0000313" key="2">
    <source>
        <dbReference type="EMBL" id="MBB6479866.1"/>
    </source>
</evidence>
<dbReference type="Gene3D" id="2.60.120.10">
    <property type="entry name" value="Jelly Rolls"/>
    <property type="match status" value="1"/>
</dbReference>
<dbReference type="InterPro" id="IPR018490">
    <property type="entry name" value="cNMP-bd_dom_sf"/>
</dbReference>
<gene>
    <name evidence="2" type="ORF">HNR50_001524</name>
</gene>
<organism evidence="2 3">
    <name type="scientific">Spirochaeta isovalerica</name>
    <dbReference type="NCBI Taxonomy" id="150"/>
    <lineage>
        <taxon>Bacteria</taxon>
        <taxon>Pseudomonadati</taxon>
        <taxon>Spirochaetota</taxon>
        <taxon>Spirochaetia</taxon>
        <taxon>Spirochaetales</taxon>
        <taxon>Spirochaetaceae</taxon>
        <taxon>Spirochaeta</taxon>
    </lineage>
</organism>
<dbReference type="SUPFAM" id="SSF51206">
    <property type="entry name" value="cAMP-binding domain-like"/>
    <property type="match status" value="1"/>
</dbReference>
<keyword evidence="3" id="KW-1185">Reference proteome</keyword>
<name>A0A841R7R4_9SPIO</name>
<feature type="domain" description="Cyclic nucleotide-binding" evidence="1">
    <location>
        <begin position="32"/>
        <end position="118"/>
    </location>
</feature>
<dbReference type="CDD" id="cd00038">
    <property type="entry name" value="CAP_ED"/>
    <property type="match status" value="1"/>
</dbReference>
<evidence type="ECO:0000259" key="1">
    <source>
        <dbReference type="PROSITE" id="PS50042"/>
    </source>
</evidence>
<comment type="caution">
    <text evidence="2">The sequence shown here is derived from an EMBL/GenBank/DDBJ whole genome shotgun (WGS) entry which is preliminary data.</text>
</comment>
<sequence>MEQEWLDLWHRILKERQIPEREWERFSQLVKFMTMKKGEFLIREGDMPDKVAFIASGMFRAFYTTDEGDEKTIVFRGTGRPLSAYSSHLENKEAKFSIEALEESSLLYLSIQNFEKLLSANPFWKEVTALYYMNLFIEKEKRERELMSDDAETRYNNFLREYPGLIDRINHYHIASYLGITNVTLSRIRRRQTTLR</sequence>
<evidence type="ECO:0000313" key="3">
    <source>
        <dbReference type="Proteomes" id="UP000587760"/>
    </source>
</evidence>
<proteinExistence type="predicted"/>